<organism evidence="1 2">
    <name type="scientific">Ilyodon furcidens</name>
    <name type="common">goldbreast splitfin</name>
    <dbReference type="NCBI Taxonomy" id="33524"/>
    <lineage>
        <taxon>Eukaryota</taxon>
        <taxon>Metazoa</taxon>
        <taxon>Chordata</taxon>
        <taxon>Craniata</taxon>
        <taxon>Vertebrata</taxon>
        <taxon>Euteleostomi</taxon>
        <taxon>Actinopterygii</taxon>
        <taxon>Neopterygii</taxon>
        <taxon>Teleostei</taxon>
        <taxon>Neoteleostei</taxon>
        <taxon>Acanthomorphata</taxon>
        <taxon>Ovalentaria</taxon>
        <taxon>Atherinomorphae</taxon>
        <taxon>Cyprinodontiformes</taxon>
        <taxon>Goodeidae</taxon>
        <taxon>Ilyodon</taxon>
    </lineage>
</organism>
<comment type="caution">
    <text evidence="1">The sequence shown here is derived from an EMBL/GenBank/DDBJ whole genome shotgun (WGS) entry which is preliminary data.</text>
</comment>
<accession>A0ABV0TDZ1</accession>
<evidence type="ECO:0000313" key="2">
    <source>
        <dbReference type="Proteomes" id="UP001482620"/>
    </source>
</evidence>
<name>A0ABV0TDZ1_9TELE</name>
<protein>
    <submittedName>
        <fullName evidence="1">Uncharacterized protein</fullName>
    </submittedName>
</protein>
<dbReference type="Proteomes" id="UP001482620">
    <property type="component" value="Unassembled WGS sequence"/>
</dbReference>
<evidence type="ECO:0000313" key="1">
    <source>
        <dbReference type="EMBL" id="MEQ2230068.1"/>
    </source>
</evidence>
<gene>
    <name evidence="1" type="ORF">ILYODFUR_025478</name>
</gene>
<keyword evidence="2" id="KW-1185">Reference proteome</keyword>
<proteinExistence type="predicted"/>
<sequence length="130" mass="14948">MQPFRVLGQHLHCLPEKSYADVLDSTDKKPTSLDARLALGRVLYREFQVLRKSLEFSQEKLALLTAENQMLRDSIKTLTDGMTQLSEENKKIETILDKQAWGMWDNLVFSGIPNGQRRTPHPRSMNFSVT</sequence>
<reference evidence="1 2" key="1">
    <citation type="submission" date="2021-06" db="EMBL/GenBank/DDBJ databases">
        <authorList>
            <person name="Palmer J.M."/>
        </authorList>
    </citation>
    <scope>NUCLEOTIDE SEQUENCE [LARGE SCALE GENOMIC DNA]</scope>
    <source>
        <strain evidence="2">if_2019</strain>
        <tissue evidence="1">Muscle</tissue>
    </source>
</reference>
<dbReference type="EMBL" id="JAHRIQ010026288">
    <property type="protein sequence ID" value="MEQ2230068.1"/>
    <property type="molecule type" value="Genomic_DNA"/>
</dbReference>
<dbReference type="Gene3D" id="1.20.5.170">
    <property type="match status" value="1"/>
</dbReference>